<evidence type="ECO:0000256" key="8">
    <source>
        <dbReference type="SAM" id="MobiDB-lite"/>
    </source>
</evidence>
<dbReference type="PROSITE" id="PS00028">
    <property type="entry name" value="ZINC_FINGER_C2H2_1"/>
    <property type="match status" value="1"/>
</dbReference>
<keyword evidence="12" id="KW-1185">Reference proteome</keyword>
<dbReference type="Pfam" id="PF00172">
    <property type="entry name" value="Zn_clus"/>
    <property type="match status" value="1"/>
</dbReference>
<keyword evidence="2" id="KW-0479">Metal-binding</keyword>
<evidence type="ECO:0000256" key="7">
    <source>
        <dbReference type="PROSITE-ProRule" id="PRU00042"/>
    </source>
</evidence>
<evidence type="ECO:0000259" key="9">
    <source>
        <dbReference type="PROSITE" id="PS50048"/>
    </source>
</evidence>
<dbReference type="InterPro" id="IPR036864">
    <property type="entry name" value="Zn2-C6_fun-type_DNA-bd_sf"/>
</dbReference>
<sequence length="615" mass="69562">MAEPQGLHRCPVCFKTYKRREHLQRHRSSHTSERPHRCALCGAAFQRSDVLKRHVQTCDGACTPSSSRRRACDRCVRQKKACNSTQPCLNCEKRSVECHYSNAASTSPTDSTAAPVPADSLSSSSVDDTVPQPGPSHPPGPPPVDLAFDHVPFDDLDTLIQQTVSQFPLLEGQPIPDAWFETSFPQSSAPPAPGIEAFHHHHEPVRSSPVSRYRGYSFSFLSDFTSRTGLVSSFECATLSQRQQIVSAFHHSYHEQQPPDFLWAIQPLPPPSEDTQLQDPRLLPGAGLADHGLSSWSSWLHNPIVIKLQQVVLLVKDVVLFRPNNSTITLTWSSALEQRCLHFFSPPRFAKFIELYWSVWHPNVNILHRPTFDPTNAKSILLAGMALIGACVSPDPVDNEDAKMWFNCVEEMVFADDDFCRDIEPPAVTDISIPVSTPANQRKLQALQAAYLVCLYQNWEGTDASKRRIRRHRFSTVVSTARDIGIDTARHLDYSRQPKHEFNWYEFVVREELIRAYIWIFLLDTAFVIFNNLPHRMVIKEMKMHMASPEACFQAETAEECIDEIHRWMPPTSPFCSLLLREAIENLCLDNLTPESQQQFSQLGPVNLFAMVSGE</sequence>
<dbReference type="SMART" id="SM00066">
    <property type="entry name" value="GAL4"/>
    <property type="match status" value="1"/>
</dbReference>
<dbReference type="CDD" id="cd12148">
    <property type="entry name" value="fungal_TF_MHR"/>
    <property type="match status" value="1"/>
</dbReference>
<feature type="compositionally biased region" description="Pro residues" evidence="8">
    <location>
        <begin position="132"/>
        <end position="144"/>
    </location>
</feature>
<gene>
    <name evidence="11" type="ORF">NEMBOFW57_003704</name>
</gene>
<evidence type="ECO:0000313" key="12">
    <source>
        <dbReference type="Proteomes" id="UP001197093"/>
    </source>
</evidence>
<dbReference type="InterPro" id="IPR001138">
    <property type="entry name" value="Zn2Cys6_DnaBD"/>
</dbReference>
<evidence type="ECO:0000256" key="1">
    <source>
        <dbReference type="ARBA" id="ARBA00004123"/>
    </source>
</evidence>
<dbReference type="PANTHER" id="PTHR40626">
    <property type="entry name" value="MIP31509P"/>
    <property type="match status" value="1"/>
</dbReference>
<keyword evidence="5" id="KW-0862">Zinc</keyword>
<comment type="caution">
    <text evidence="11">The sequence shown here is derived from an EMBL/GenBank/DDBJ whole genome shotgun (WGS) entry which is preliminary data.</text>
</comment>
<dbReference type="GO" id="GO:0005634">
    <property type="term" value="C:nucleus"/>
    <property type="evidence" value="ECO:0007669"/>
    <property type="project" value="UniProtKB-SubCell"/>
</dbReference>
<proteinExistence type="predicted"/>
<evidence type="ECO:0000256" key="6">
    <source>
        <dbReference type="ARBA" id="ARBA00023242"/>
    </source>
</evidence>
<feature type="compositionally biased region" description="Low complexity" evidence="8">
    <location>
        <begin position="103"/>
        <end position="131"/>
    </location>
</feature>
<dbReference type="InterPro" id="IPR013087">
    <property type="entry name" value="Znf_C2H2_type"/>
</dbReference>
<dbReference type="SMART" id="SM00355">
    <property type="entry name" value="ZnF_C2H2"/>
    <property type="match status" value="2"/>
</dbReference>
<feature type="domain" description="C2H2-type" evidence="10">
    <location>
        <begin position="8"/>
        <end position="35"/>
    </location>
</feature>
<keyword evidence="4 7" id="KW-0863">Zinc-finger</keyword>
<dbReference type="InterPro" id="IPR007219">
    <property type="entry name" value="XnlR_reg_dom"/>
</dbReference>
<dbReference type="GO" id="GO:0000978">
    <property type="term" value="F:RNA polymerase II cis-regulatory region sequence-specific DNA binding"/>
    <property type="evidence" value="ECO:0007669"/>
    <property type="project" value="InterPro"/>
</dbReference>
<dbReference type="GO" id="GO:0006351">
    <property type="term" value="P:DNA-templated transcription"/>
    <property type="evidence" value="ECO:0007669"/>
    <property type="project" value="InterPro"/>
</dbReference>
<dbReference type="AlphaFoldDB" id="A0AAD4F6K0"/>
<comment type="subcellular location">
    <subcellularLocation>
        <location evidence="1">Nucleus</location>
    </subcellularLocation>
</comment>
<dbReference type="PROSITE" id="PS50157">
    <property type="entry name" value="ZINC_FINGER_C2H2_2"/>
    <property type="match status" value="2"/>
</dbReference>
<dbReference type="Gene3D" id="3.30.160.60">
    <property type="entry name" value="Classic Zinc Finger"/>
    <property type="match status" value="2"/>
</dbReference>
<evidence type="ECO:0000259" key="10">
    <source>
        <dbReference type="PROSITE" id="PS50157"/>
    </source>
</evidence>
<evidence type="ECO:0000256" key="2">
    <source>
        <dbReference type="ARBA" id="ARBA00022723"/>
    </source>
</evidence>
<dbReference type="InterPro" id="IPR036236">
    <property type="entry name" value="Znf_C2H2_sf"/>
</dbReference>
<evidence type="ECO:0000313" key="11">
    <source>
        <dbReference type="EMBL" id="KAG7293649.1"/>
    </source>
</evidence>
<dbReference type="InterPro" id="IPR051059">
    <property type="entry name" value="VerF-like"/>
</dbReference>
<dbReference type="SUPFAM" id="SSF57701">
    <property type="entry name" value="Zn2/Cys6 DNA-binding domain"/>
    <property type="match status" value="1"/>
</dbReference>
<dbReference type="SUPFAM" id="SSF57667">
    <property type="entry name" value="beta-beta-alpha zinc fingers"/>
    <property type="match status" value="1"/>
</dbReference>
<dbReference type="CDD" id="cd00067">
    <property type="entry name" value="GAL4"/>
    <property type="match status" value="1"/>
</dbReference>
<keyword evidence="6" id="KW-0539">Nucleus</keyword>
<dbReference type="PROSITE" id="PS50048">
    <property type="entry name" value="ZN2_CY6_FUNGAL_2"/>
    <property type="match status" value="1"/>
</dbReference>
<dbReference type="Gene3D" id="4.10.240.10">
    <property type="entry name" value="Zn(2)-C6 fungal-type DNA-binding domain"/>
    <property type="match status" value="1"/>
</dbReference>
<dbReference type="GO" id="GO:0008270">
    <property type="term" value="F:zinc ion binding"/>
    <property type="evidence" value="ECO:0007669"/>
    <property type="project" value="UniProtKB-KW"/>
</dbReference>
<dbReference type="GO" id="GO:0000785">
    <property type="term" value="C:chromatin"/>
    <property type="evidence" value="ECO:0007669"/>
    <property type="project" value="TreeGrafter"/>
</dbReference>
<organism evidence="11 12">
    <name type="scientific">Staphylotrichum longicolle</name>
    <dbReference type="NCBI Taxonomy" id="669026"/>
    <lineage>
        <taxon>Eukaryota</taxon>
        <taxon>Fungi</taxon>
        <taxon>Dikarya</taxon>
        <taxon>Ascomycota</taxon>
        <taxon>Pezizomycotina</taxon>
        <taxon>Sordariomycetes</taxon>
        <taxon>Sordariomycetidae</taxon>
        <taxon>Sordariales</taxon>
        <taxon>Chaetomiaceae</taxon>
        <taxon>Staphylotrichum</taxon>
    </lineage>
</organism>
<dbReference type="GO" id="GO:0000981">
    <property type="term" value="F:DNA-binding transcription factor activity, RNA polymerase II-specific"/>
    <property type="evidence" value="ECO:0007669"/>
    <property type="project" value="InterPro"/>
</dbReference>
<evidence type="ECO:0000256" key="3">
    <source>
        <dbReference type="ARBA" id="ARBA00022737"/>
    </source>
</evidence>
<evidence type="ECO:0000256" key="4">
    <source>
        <dbReference type="ARBA" id="ARBA00022771"/>
    </source>
</evidence>
<dbReference type="Proteomes" id="UP001197093">
    <property type="component" value="Unassembled WGS sequence"/>
</dbReference>
<evidence type="ECO:0000256" key="5">
    <source>
        <dbReference type="ARBA" id="ARBA00022833"/>
    </source>
</evidence>
<accession>A0AAD4F6K0</accession>
<dbReference type="PANTHER" id="PTHR40626:SF3">
    <property type="entry name" value="TRANSCRIPTION FACTOR WITH C2H2 AND ZN(2)-CYS(6) DNA BINDING DOMAIN (EUROFUNG)-RELATED"/>
    <property type="match status" value="1"/>
</dbReference>
<name>A0AAD4F6K0_9PEZI</name>
<feature type="region of interest" description="Disordered" evidence="8">
    <location>
        <begin position="102"/>
        <end position="148"/>
    </location>
</feature>
<reference evidence="11" key="1">
    <citation type="submission" date="2023-02" db="EMBL/GenBank/DDBJ databases">
        <authorList>
            <person name="Palmer J.M."/>
        </authorList>
    </citation>
    <scope>NUCLEOTIDE SEQUENCE</scope>
    <source>
        <strain evidence="11">FW57</strain>
    </source>
</reference>
<protein>
    <submittedName>
        <fullName evidence="11">Uncharacterized protein</fullName>
    </submittedName>
</protein>
<keyword evidence="3" id="KW-0677">Repeat</keyword>
<dbReference type="Pfam" id="PF04082">
    <property type="entry name" value="Fungal_trans"/>
    <property type="match status" value="1"/>
</dbReference>
<dbReference type="EMBL" id="JAHCVI010000001">
    <property type="protein sequence ID" value="KAG7293649.1"/>
    <property type="molecule type" value="Genomic_DNA"/>
</dbReference>
<feature type="domain" description="C2H2-type" evidence="10">
    <location>
        <begin position="36"/>
        <end position="64"/>
    </location>
</feature>
<feature type="domain" description="Zn(2)-C6 fungal-type" evidence="9">
    <location>
        <begin position="71"/>
        <end position="100"/>
    </location>
</feature>